<dbReference type="RefSeq" id="XP_013396641.1">
    <property type="nucleotide sequence ID" value="XM_013541187.1"/>
</dbReference>
<sequence>MSSSLSQQSLVHLSGHNETVLCLDVHPDGQLVSGAEQGEIIVWNTEGKAVTKICSPNQEEDVASVCSLKTNQNMVYSAVGQGVFIYDLRSGTSPVHQFEVNEDEVNQVAVNEQGTFLAACDDANTIKVMNLQERKVYKTLCKHSNICSSVCFRPQRSWELLSGGFDCNLLHWDFSRGRAIKKINMQEIGDEKENATEYFINPPFIHSIALTPDGSHTACGLENGKIQIMNSSKKQLEVGQTLYGHTQGVSSVYFTPQGSGKADPQGDGGHAPKLISGGNDRQIRIWTLLDQQEDGNLEYANY</sequence>
<dbReference type="GeneID" id="106163558"/>
<dbReference type="PANTHER" id="PTHR44666:SF1">
    <property type="entry name" value="WD REPEAT-CONTAINING PROTEIN 53"/>
    <property type="match status" value="1"/>
</dbReference>
<dbReference type="SMART" id="SM00320">
    <property type="entry name" value="WD40"/>
    <property type="match status" value="5"/>
</dbReference>
<dbReference type="InterPro" id="IPR042453">
    <property type="entry name" value="WDR53"/>
</dbReference>
<dbReference type="STRING" id="7574.A0A1S3IFK8"/>
<dbReference type="AlphaFoldDB" id="A0A1S3IFK8"/>
<protein>
    <submittedName>
        <fullName evidence="4">WD repeat-containing protein 53-like</fullName>
    </submittedName>
</protein>
<dbReference type="PROSITE" id="PS50294">
    <property type="entry name" value="WD_REPEATS_REGION"/>
    <property type="match status" value="1"/>
</dbReference>
<dbReference type="SUPFAM" id="SSF50978">
    <property type="entry name" value="WD40 repeat-like"/>
    <property type="match status" value="1"/>
</dbReference>
<dbReference type="Proteomes" id="UP000085678">
    <property type="component" value="Unplaced"/>
</dbReference>
<feature type="repeat" description="WD" evidence="1">
    <location>
        <begin position="13"/>
        <end position="53"/>
    </location>
</feature>
<reference evidence="4" key="1">
    <citation type="submission" date="2025-08" db="UniProtKB">
        <authorList>
            <consortium name="RefSeq"/>
        </authorList>
    </citation>
    <scope>IDENTIFICATION</scope>
    <source>
        <tissue evidence="4">Gonads</tissue>
    </source>
</reference>
<gene>
    <name evidence="4" type="primary">LOC106163558</name>
</gene>
<dbReference type="PANTHER" id="PTHR44666">
    <property type="entry name" value="WD REPEAT-CONTAINING PROTEIN 53"/>
    <property type="match status" value="1"/>
</dbReference>
<organism evidence="3 4">
    <name type="scientific">Lingula anatina</name>
    <name type="common">Brachiopod</name>
    <name type="synonym">Lingula unguis</name>
    <dbReference type="NCBI Taxonomy" id="7574"/>
    <lineage>
        <taxon>Eukaryota</taxon>
        <taxon>Metazoa</taxon>
        <taxon>Spiralia</taxon>
        <taxon>Lophotrochozoa</taxon>
        <taxon>Brachiopoda</taxon>
        <taxon>Linguliformea</taxon>
        <taxon>Lingulata</taxon>
        <taxon>Lingulida</taxon>
        <taxon>Linguloidea</taxon>
        <taxon>Lingulidae</taxon>
        <taxon>Lingula</taxon>
    </lineage>
</organism>
<dbReference type="InParanoid" id="A0A1S3IFK8"/>
<dbReference type="InterPro" id="IPR015943">
    <property type="entry name" value="WD40/YVTN_repeat-like_dom_sf"/>
</dbReference>
<dbReference type="Pfam" id="PF00400">
    <property type="entry name" value="WD40"/>
    <property type="match status" value="4"/>
</dbReference>
<evidence type="ECO:0000313" key="3">
    <source>
        <dbReference type="Proteomes" id="UP000085678"/>
    </source>
</evidence>
<evidence type="ECO:0000256" key="2">
    <source>
        <dbReference type="SAM" id="MobiDB-lite"/>
    </source>
</evidence>
<dbReference type="OrthoDB" id="2161379at2759"/>
<evidence type="ECO:0000313" key="4">
    <source>
        <dbReference type="RefSeq" id="XP_013396641.1"/>
    </source>
</evidence>
<keyword evidence="3" id="KW-1185">Reference proteome</keyword>
<name>A0A1S3IFK8_LINAN</name>
<dbReference type="InterPro" id="IPR001680">
    <property type="entry name" value="WD40_rpt"/>
</dbReference>
<evidence type="ECO:0000256" key="1">
    <source>
        <dbReference type="PROSITE-ProRule" id="PRU00221"/>
    </source>
</evidence>
<dbReference type="InterPro" id="IPR036322">
    <property type="entry name" value="WD40_repeat_dom_sf"/>
</dbReference>
<feature type="region of interest" description="Disordered" evidence="2">
    <location>
        <begin position="256"/>
        <end position="276"/>
    </location>
</feature>
<dbReference type="Gene3D" id="2.130.10.10">
    <property type="entry name" value="YVTN repeat-like/Quinoprotein amine dehydrogenase"/>
    <property type="match status" value="2"/>
</dbReference>
<dbReference type="PROSITE" id="PS50082">
    <property type="entry name" value="WD_REPEATS_2"/>
    <property type="match status" value="1"/>
</dbReference>
<keyword evidence="1" id="KW-0853">WD repeat</keyword>
<accession>A0A1S3IFK8</accession>
<dbReference type="KEGG" id="lak:106163558"/>
<proteinExistence type="predicted"/>